<protein>
    <submittedName>
        <fullName evidence="4">Mediator of RNA polymerase II transcription subunit 7</fullName>
    </submittedName>
</protein>
<dbReference type="STRING" id="318479.A0A0N4UDJ9"/>
<keyword evidence="3" id="KW-1185">Reference proteome</keyword>
<organism evidence="2 4">
    <name type="scientific">Dracunculus medinensis</name>
    <name type="common">Guinea worm</name>
    <dbReference type="NCBI Taxonomy" id="318479"/>
    <lineage>
        <taxon>Eukaryota</taxon>
        <taxon>Metazoa</taxon>
        <taxon>Ecdysozoa</taxon>
        <taxon>Nematoda</taxon>
        <taxon>Chromadorea</taxon>
        <taxon>Rhabditida</taxon>
        <taxon>Spirurina</taxon>
        <taxon>Dracunculoidea</taxon>
        <taxon>Dracunculidae</taxon>
        <taxon>Dracunculus</taxon>
    </lineage>
</organism>
<dbReference type="OrthoDB" id="5791708at2759"/>
<evidence type="ECO:0000313" key="2">
    <source>
        <dbReference type="Proteomes" id="UP000038040"/>
    </source>
</evidence>
<reference evidence="4" key="1">
    <citation type="submission" date="2017-02" db="UniProtKB">
        <authorList>
            <consortium name="WormBaseParasite"/>
        </authorList>
    </citation>
    <scope>IDENTIFICATION</scope>
</reference>
<accession>A0A0N4UDJ9</accession>
<dbReference type="Proteomes" id="UP000038040">
    <property type="component" value="Unplaced"/>
</dbReference>
<proteinExistence type="predicted"/>
<evidence type="ECO:0000313" key="1">
    <source>
        <dbReference type="EMBL" id="VDN59240.1"/>
    </source>
</evidence>
<evidence type="ECO:0000313" key="4">
    <source>
        <dbReference type="WBParaSite" id="DME_0000541401-mRNA-1"/>
    </source>
</evidence>
<evidence type="ECO:0000313" key="3">
    <source>
        <dbReference type="Proteomes" id="UP000274756"/>
    </source>
</evidence>
<dbReference type="AlphaFoldDB" id="A0A0N4UDJ9"/>
<dbReference type="Proteomes" id="UP000274756">
    <property type="component" value="Unassembled WGS sequence"/>
</dbReference>
<name>A0A0N4UDJ9_DRAME</name>
<sequence>MTILLKPNDRRHHQNSGDPLQLLQYCEQILSKIVEIRIRIDRPKPPKIIDKNEFIAMMADPTPYVKPAELLEKEALFENRRKKLVQISTALKRIEWMAAVSDPRNFRNLES</sequence>
<gene>
    <name evidence="1" type="ORF">DME_LOCUS9213</name>
</gene>
<dbReference type="WBParaSite" id="DME_0000541401-mRNA-1">
    <property type="protein sequence ID" value="DME_0000541401-mRNA-1"/>
    <property type="gene ID" value="DME_0000541401"/>
</dbReference>
<reference evidence="1 3" key="2">
    <citation type="submission" date="2018-11" db="EMBL/GenBank/DDBJ databases">
        <authorList>
            <consortium name="Pathogen Informatics"/>
        </authorList>
    </citation>
    <scope>NUCLEOTIDE SEQUENCE [LARGE SCALE GENOMIC DNA]</scope>
</reference>
<dbReference type="EMBL" id="UYYG01001178">
    <property type="protein sequence ID" value="VDN59240.1"/>
    <property type="molecule type" value="Genomic_DNA"/>
</dbReference>